<proteinExistence type="predicted"/>
<protein>
    <submittedName>
        <fullName evidence="2">Uncharacterized protein</fullName>
    </submittedName>
</protein>
<dbReference type="EMBL" id="JAGTJQ010000003">
    <property type="protein sequence ID" value="KAH7034588.1"/>
    <property type="molecule type" value="Genomic_DNA"/>
</dbReference>
<dbReference type="Proteomes" id="UP000756346">
    <property type="component" value="Unassembled WGS sequence"/>
</dbReference>
<accession>A0A9P9BQ77</accession>
<keyword evidence="3" id="KW-1185">Reference proteome</keyword>
<evidence type="ECO:0000313" key="2">
    <source>
        <dbReference type="EMBL" id="KAH7034588.1"/>
    </source>
</evidence>
<name>A0A9P9BQ77_9PEZI</name>
<feature type="region of interest" description="Disordered" evidence="1">
    <location>
        <begin position="40"/>
        <end position="60"/>
    </location>
</feature>
<dbReference type="RefSeq" id="XP_046014681.1">
    <property type="nucleotide sequence ID" value="XM_046153048.1"/>
</dbReference>
<reference evidence="2" key="1">
    <citation type="journal article" date="2021" name="Nat. Commun.">
        <title>Genetic determinants of endophytism in the Arabidopsis root mycobiome.</title>
        <authorList>
            <person name="Mesny F."/>
            <person name="Miyauchi S."/>
            <person name="Thiergart T."/>
            <person name="Pickel B."/>
            <person name="Atanasova L."/>
            <person name="Karlsson M."/>
            <person name="Huettel B."/>
            <person name="Barry K.W."/>
            <person name="Haridas S."/>
            <person name="Chen C."/>
            <person name="Bauer D."/>
            <person name="Andreopoulos W."/>
            <person name="Pangilinan J."/>
            <person name="LaButti K."/>
            <person name="Riley R."/>
            <person name="Lipzen A."/>
            <person name="Clum A."/>
            <person name="Drula E."/>
            <person name="Henrissat B."/>
            <person name="Kohler A."/>
            <person name="Grigoriev I.V."/>
            <person name="Martin F.M."/>
            <person name="Hacquard S."/>
        </authorList>
    </citation>
    <scope>NUCLEOTIDE SEQUENCE</scope>
    <source>
        <strain evidence="2">MPI-CAGE-CH-0230</strain>
    </source>
</reference>
<comment type="caution">
    <text evidence="2">The sequence shown here is derived from an EMBL/GenBank/DDBJ whole genome shotgun (WGS) entry which is preliminary data.</text>
</comment>
<sequence length="60" mass="6499">MLRCSCCRCGCMKSLLARRGACSQQRRTTRHFIVAATRPAASHCSRPRVSDPESSGSGLS</sequence>
<dbReference type="GeneID" id="70182594"/>
<organism evidence="2 3">
    <name type="scientific">Microdochium trichocladiopsis</name>
    <dbReference type="NCBI Taxonomy" id="1682393"/>
    <lineage>
        <taxon>Eukaryota</taxon>
        <taxon>Fungi</taxon>
        <taxon>Dikarya</taxon>
        <taxon>Ascomycota</taxon>
        <taxon>Pezizomycotina</taxon>
        <taxon>Sordariomycetes</taxon>
        <taxon>Xylariomycetidae</taxon>
        <taxon>Xylariales</taxon>
        <taxon>Microdochiaceae</taxon>
        <taxon>Microdochium</taxon>
    </lineage>
</organism>
<dbReference type="AlphaFoldDB" id="A0A9P9BQ77"/>
<evidence type="ECO:0000256" key="1">
    <source>
        <dbReference type="SAM" id="MobiDB-lite"/>
    </source>
</evidence>
<gene>
    <name evidence="2" type="ORF">B0I36DRAFT_316578</name>
</gene>
<evidence type="ECO:0000313" key="3">
    <source>
        <dbReference type="Proteomes" id="UP000756346"/>
    </source>
</evidence>